<dbReference type="AlphaFoldDB" id="A0AA37HE94"/>
<dbReference type="Proteomes" id="UP001055286">
    <property type="component" value="Unassembled WGS sequence"/>
</dbReference>
<evidence type="ECO:0000256" key="6">
    <source>
        <dbReference type="ARBA" id="ARBA00039017"/>
    </source>
</evidence>
<accession>A0AA37HE94</accession>
<sequence>MESYALQATETDLLLVIDVQADFLPGGALAVPDGDAVIGPINALGRKFKHVALTQDWHPAGHASFATSHPGQQPFGTVRLPYGEQVLWPEHCIQGTPGAELSPHLDLPHAQLVIRKGYRPRIDSYSAFREADRTTSTGLAGYLRERGFTRVFLCGLATDYCVGWSAIDAREAGFQAVVVEDACRAIDLDGSLERAWGDMAAAGVEREESGAIGG</sequence>
<dbReference type="InterPro" id="IPR000868">
    <property type="entry name" value="Isochorismatase-like_dom"/>
</dbReference>
<reference evidence="10" key="1">
    <citation type="journal article" date="2016" name="Front. Microbiol.">
        <title>Genome Sequence of the Piezophilic, Mesophilic Sulfate-Reducing Bacterium Desulfovibrio indicus J2T.</title>
        <authorList>
            <person name="Cao J."/>
            <person name="Maignien L."/>
            <person name="Shao Z."/>
            <person name="Alain K."/>
            <person name="Jebbar M."/>
        </authorList>
    </citation>
    <scope>NUCLEOTIDE SEQUENCE</scope>
    <source>
        <strain evidence="10">JCM 32048</strain>
    </source>
</reference>
<evidence type="ECO:0000256" key="3">
    <source>
        <dbReference type="ARBA" id="ARBA00022723"/>
    </source>
</evidence>
<keyword evidence="4" id="KW-0378">Hydrolase</keyword>
<organism evidence="10 11">
    <name type="scientific">Methylobacterium frigidaeris</name>
    <dbReference type="NCBI Taxonomy" id="2038277"/>
    <lineage>
        <taxon>Bacteria</taxon>
        <taxon>Pseudomonadati</taxon>
        <taxon>Pseudomonadota</taxon>
        <taxon>Alphaproteobacteria</taxon>
        <taxon>Hyphomicrobiales</taxon>
        <taxon>Methylobacteriaceae</taxon>
        <taxon>Methylobacterium</taxon>
    </lineage>
</organism>
<dbReference type="GO" id="GO:0019363">
    <property type="term" value="P:pyridine nucleotide biosynthetic process"/>
    <property type="evidence" value="ECO:0007669"/>
    <property type="project" value="UniProtKB-KW"/>
</dbReference>
<proteinExistence type="inferred from homology"/>
<dbReference type="FunFam" id="3.40.50.850:FF:000006">
    <property type="entry name" value="Bifunctional pyrazinamidase/nicotinamidase"/>
    <property type="match status" value="1"/>
</dbReference>
<name>A0AA37HE94_9HYPH</name>
<dbReference type="EC" id="3.5.1.19" evidence="6"/>
<dbReference type="Gene3D" id="3.40.50.850">
    <property type="entry name" value="Isochorismatase-like"/>
    <property type="match status" value="1"/>
</dbReference>
<dbReference type="CDD" id="cd01011">
    <property type="entry name" value="nicotinamidase"/>
    <property type="match status" value="1"/>
</dbReference>
<dbReference type="PANTHER" id="PTHR11080">
    <property type="entry name" value="PYRAZINAMIDASE/NICOTINAMIDASE"/>
    <property type="match status" value="1"/>
</dbReference>
<evidence type="ECO:0000256" key="1">
    <source>
        <dbReference type="ARBA" id="ARBA00006336"/>
    </source>
</evidence>
<evidence type="ECO:0000256" key="4">
    <source>
        <dbReference type="ARBA" id="ARBA00022801"/>
    </source>
</evidence>
<evidence type="ECO:0000256" key="5">
    <source>
        <dbReference type="ARBA" id="ARBA00037900"/>
    </source>
</evidence>
<evidence type="ECO:0000313" key="10">
    <source>
        <dbReference type="EMBL" id="GJD64232.1"/>
    </source>
</evidence>
<evidence type="ECO:0000256" key="8">
    <source>
        <dbReference type="ARBA" id="ARBA00072277"/>
    </source>
</evidence>
<keyword evidence="2" id="KW-0662">Pyridine nucleotide biosynthesis</keyword>
<dbReference type="SUPFAM" id="SSF52499">
    <property type="entry name" value="Isochorismatase-like hydrolases"/>
    <property type="match status" value="1"/>
</dbReference>
<comment type="pathway">
    <text evidence="5">Cofactor biosynthesis; nicotinate biosynthesis; nicotinate from nicotinamide: step 1/1.</text>
</comment>
<gene>
    <name evidence="10" type="primary">pncA</name>
    <name evidence="10" type="ORF">MPEAHAMD_4410</name>
</gene>
<dbReference type="EMBL" id="BPQJ01000023">
    <property type="protein sequence ID" value="GJD64232.1"/>
    <property type="molecule type" value="Genomic_DNA"/>
</dbReference>
<reference evidence="10" key="2">
    <citation type="submission" date="2021-08" db="EMBL/GenBank/DDBJ databases">
        <authorList>
            <person name="Tani A."/>
            <person name="Ola A."/>
            <person name="Ogura Y."/>
            <person name="Katsura K."/>
            <person name="Hayashi T."/>
        </authorList>
    </citation>
    <scope>NUCLEOTIDE SEQUENCE</scope>
    <source>
        <strain evidence="10">JCM 32048</strain>
    </source>
</reference>
<dbReference type="GO" id="GO:0046872">
    <property type="term" value="F:metal ion binding"/>
    <property type="evidence" value="ECO:0007669"/>
    <property type="project" value="UniProtKB-KW"/>
</dbReference>
<dbReference type="GO" id="GO:0008936">
    <property type="term" value="F:nicotinamidase activity"/>
    <property type="evidence" value="ECO:0007669"/>
    <property type="project" value="UniProtKB-EC"/>
</dbReference>
<evidence type="ECO:0000256" key="7">
    <source>
        <dbReference type="ARBA" id="ARBA00043224"/>
    </source>
</evidence>
<dbReference type="Pfam" id="PF00857">
    <property type="entry name" value="Isochorismatase"/>
    <property type="match status" value="1"/>
</dbReference>
<feature type="domain" description="Isochorismatase-like" evidence="9">
    <location>
        <begin position="13"/>
        <end position="204"/>
    </location>
</feature>
<evidence type="ECO:0000313" key="11">
    <source>
        <dbReference type="Proteomes" id="UP001055286"/>
    </source>
</evidence>
<comment type="similarity">
    <text evidence="1">Belongs to the isochorismatase family.</text>
</comment>
<dbReference type="RefSeq" id="WP_238192389.1">
    <property type="nucleotide sequence ID" value="NZ_BPQJ01000023.1"/>
</dbReference>
<dbReference type="PANTHER" id="PTHR11080:SF2">
    <property type="entry name" value="LD05707P"/>
    <property type="match status" value="1"/>
</dbReference>
<keyword evidence="11" id="KW-1185">Reference proteome</keyword>
<dbReference type="NCBIfam" id="NF008623">
    <property type="entry name" value="PRK11609.1"/>
    <property type="match status" value="1"/>
</dbReference>
<evidence type="ECO:0000256" key="2">
    <source>
        <dbReference type="ARBA" id="ARBA00022642"/>
    </source>
</evidence>
<comment type="caution">
    <text evidence="10">The sequence shown here is derived from an EMBL/GenBank/DDBJ whole genome shotgun (WGS) entry which is preliminary data.</text>
</comment>
<protein>
    <recommendedName>
        <fullName evidence="8">Nicotinamidase</fullName>
        <ecNumber evidence="6">3.5.1.19</ecNumber>
    </recommendedName>
    <alternativeName>
        <fullName evidence="7">Nicotinamide deamidase</fullName>
    </alternativeName>
</protein>
<keyword evidence="3" id="KW-0479">Metal-binding</keyword>
<dbReference type="InterPro" id="IPR036380">
    <property type="entry name" value="Isochorismatase-like_sf"/>
</dbReference>
<evidence type="ECO:0000259" key="9">
    <source>
        <dbReference type="Pfam" id="PF00857"/>
    </source>
</evidence>
<dbReference type="InterPro" id="IPR052347">
    <property type="entry name" value="Isochorismatase_Nicotinamidase"/>
</dbReference>